<proteinExistence type="inferred from homology"/>
<feature type="transmembrane region" description="Helical" evidence="10">
    <location>
        <begin position="509"/>
        <end position="532"/>
    </location>
</feature>
<keyword evidence="12" id="KW-1185">Reference proteome</keyword>
<feature type="transmembrane region" description="Helical" evidence="10">
    <location>
        <begin position="418"/>
        <end position="440"/>
    </location>
</feature>
<organism evidence="11 12">
    <name type="scientific">Candidatus Dehalogenimonas loeffleri</name>
    <dbReference type="NCBI Taxonomy" id="3127115"/>
    <lineage>
        <taxon>Bacteria</taxon>
        <taxon>Bacillati</taxon>
        <taxon>Chloroflexota</taxon>
        <taxon>Dehalococcoidia</taxon>
        <taxon>Dehalococcoidales</taxon>
        <taxon>Dehalococcoidaceae</taxon>
        <taxon>Dehalogenimonas</taxon>
    </lineage>
</organism>
<feature type="transmembrane region" description="Helical" evidence="10">
    <location>
        <begin position="384"/>
        <end position="406"/>
    </location>
</feature>
<name>A0ABZ2J1A2_9CHLR</name>
<keyword evidence="3" id="KW-0813">Transport</keyword>
<feature type="transmembrane region" description="Helical" evidence="10">
    <location>
        <begin position="48"/>
        <end position="72"/>
    </location>
</feature>
<comment type="subcellular location">
    <subcellularLocation>
        <location evidence="1">Cell membrane</location>
        <topology evidence="1">Multi-pass membrane protein</topology>
    </subcellularLocation>
</comment>
<evidence type="ECO:0000256" key="5">
    <source>
        <dbReference type="ARBA" id="ARBA00022692"/>
    </source>
</evidence>
<comment type="similarity">
    <text evidence="2 9">Belongs to the sodium:solute symporter (SSF) (TC 2.A.21) family.</text>
</comment>
<feature type="transmembrane region" description="Helical" evidence="10">
    <location>
        <begin position="607"/>
        <end position="628"/>
    </location>
</feature>
<dbReference type="PROSITE" id="PS50283">
    <property type="entry name" value="NA_SOLUT_SYMP_3"/>
    <property type="match status" value="1"/>
</dbReference>
<evidence type="ECO:0000256" key="9">
    <source>
        <dbReference type="RuleBase" id="RU362091"/>
    </source>
</evidence>
<dbReference type="Gene3D" id="1.20.1730.10">
    <property type="entry name" value="Sodium/glucose cotransporter"/>
    <property type="match status" value="2"/>
</dbReference>
<evidence type="ECO:0000256" key="3">
    <source>
        <dbReference type="ARBA" id="ARBA00022448"/>
    </source>
</evidence>
<keyword evidence="4" id="KW-1003">Cell membrane</keyword>
<evidence type="ECO:0000256" key="8">
    <source>
        <dbReference type="ARBA" id="ARBA00023136"/>
    </source>
</evidence>
<dbReference type="PANTHER" id="PTHR48086:SF6">
    <property type="entry name" value="CATION_ACETATE SYMPORTER ACTP"/>
    <property type="match status" value="1"/>
</dbReference>
<evidence type="ECO:0000256" key="7">
    <source>
        <dbReference type="ARBA" id="ARBA00022989"/>
    </source>
</evidence>
<dbReference type="InterPro" id="IPR038377">
    <property type="entry name" value="Na/Glc_symporter_sf"/>
</dbReference>
<evidence type="ECO:0000313" key="12">
    <source>
        <dbReference type="Proteomes" id="UP001375370"/>
    </source>
</evidence>
<feature type="transmembrane region" description="Helical" evidence="10">
    <location>
        <begin position="6"/>
        <end position="27"/>
    </location>
</feature>
<dbReference type="PANTHER" id="PTHR48086">
    <property type="entry name" value="SODIUM/PROLINE SYMPORTER-RELATED"/>
    <property type="match status" value="1"/>
</dbReference>
<feature type="transmembrane region" description="Helical" evidence="10">
    <location>
        <begin position="78"/>
        <end position="99"/>
    </location>
</feature>
<dbReference type="InterPro" id="IPR001734">
    <property type="entry name" value="Na/solute_symporter"/>
</dbReference>
<dbReference type="EMBL" id="CP146612">
    <property type="protein sequence ID" value="WWX24699.1"/>
    <property type="molecule type" value="Genomic_DNA"/>
</dbReference>
<evidence type="ECO:0000313" key="11">
    <source>
        <dbReference type="EMBL" id="WWX24699.1"/>
    </source>
</evidence>
<evidence type="ECO:0000256" key="1">
    <source>
        <dbReference type="ARBA" id="ARBA00004651"/>
    </source>
</evidence>
<dbReference type="InterPro" id="IPR050277">
    <property type="entry name" value="Sodium:Solute_Symporter"/>
</dbReference>
<reference evidence="11 12" key="1">
    <citation type="submission" date="2024-03" db="EMBL/GenBank/DDBJ databases">
        <title>A Dehalogenimonas Isolated from Estuarine Sediments Dihaloeliminates Chlorinated Alkanes.</title>
        <authorList>
            <person name="Yang Y."/>
            <person name="Wang H."/>
        </authorList>
    </citation>
    <scope>NUCLEOTIDE SEQUENCE [LARGE SCALE GENOMIC DNA]</scope>
    <source>
        <strain evidence="11 12">W</strain>
    </source>
</reference>
<sequence>MNYSAEPLAVIIFIMFVLAVLGISYWFAQRAKSASGYFAAGGNIHWSVNGIAFAGDYLSAASFLGIAGMIALYGFDGFLYSIGFLAGWMVALFVVAEPLKRMGKYTFASAIDAKFKSRGVVFAAAVSTLVVSLFYLIPQMVGAGALITPLLGLPFEAGVLIVGSIVILIVATAGMASTTWVQFIKGGLLVLFSLILTVLLLVNGFSTAPGDPDSPLNNLQTLELTNTTPGSLAVADNSFTLLEEFTVNNRTFVKAEHNGLVNYWKLEAADGVLTQAQSIVTSPTGTDMYNGAPKEEGLFFPVGHLSEIEGQVNAETGPVNLFSFFGVIKDSEVIRWGSQKIQDGEATATVYYQVPTQGADILVPGQKFKIDPAKGASTADRVNFVSLMLSLFLGTAALPHILIRYYTVPSPAFARKSTIVAVGAIGLFYLLTFFLGLGAMTSGVIDLTNENMSAPLLARAFGIGIFAIISAIAFATILGTVSGLIVAASGAVAIDLAHKTLKVKMSDNAMVLVGRATAIFVGILAMGLGLAFQHMNVSFLVGWAFTIAASANLPAIIMILFWNRVTAQGVIASIIVGLVGSLTMILLSPDVFTQVYKLPAADAPMPISQPAIISVPLAFLTLVVVSLLTKKKDMLESKV</sequence>
<dbReference type="RefSeq" id="WP_338736814.1">
    <property type="nucleotide sequence ID" value="NZ_CP146612.1"/>
</dbReference>
<feature type="transmembrane region" description="Helical" evidence="10">
    <location>
        <begin position="538"/>
        <end position="562"/>
    </location>
</feature>
<protein>
    <submittedName>
        <fullName evidence="11">Cation acetate symporter</fullName>
    </submittedName>
</protein>
<dbReference type="Proteomes" id="UP001375370">
    <property type="component" value="Chromosome"/>
</dbReference>
<evidence type="ECO:0000256" key="2">
    <source>
        <dbReference type="ARBA" id="ARBA00006434"/>
    </source>
</evidence>
<dbReference type="CDD" id="cd11480">
    <property type="entry name" value="SLC5sbd_u4"/>
    <property type="match status" value="1"/>
</dbReference>
<feature type="transmembrane region" description="Helical" evidence="10">
    <location>
        <begin position="120"/>
        <end position="137"/>
    </location>
</feature>
<feature type="transmembrane region" description="Helical" evidence="10">
    <location>
        <begin position="460"/>
        <end position="488"/>
    </location>
</feature>
<keyword evidence="5 10" id="KW-0812">Transmembrane</keyword>
<keyword evidence="6" id="KW-0769">Symport</keyword>
<keyword evidence="7 10" id="KW-1133">Transmembrane helix</keyword>
<gene>
    <name evidence="11" type="ORF">V8247_05370</name>
</gene>
<evidence type="ECO:0000256" key="10">
    <source>
        <dbReference type="SAM" id="Phobius"/>
    </source>
</evidence>
<keyword evidence="8 10" id="KW-0472">Membrane</keyword>
<evidence type="ECO:0000256" key="6">
    <source>
        <dbReference type="ARBA" id="ARBA00022847"/>
    </source>
</evidence>
<feature type="transmembrane region" description="Helical" evidence="10">
    <location>
        <begin position="569"/>
        <end position="587"/>
    </location>
</feature>
<accession>A0ABZ2J1A2</accession>
<dbReference type="Pfam" id="PF00474">
    <property type="entry name" value="SSF"/>
    <property type="match status" value="2"/>
</dbReference>
<evidence type="ECO:0000256" key="4">
    <source>
        <dbReference type="ARBA" id="ARBA00022475"/>
    </source>
</evidence>
<feature type="transmembrane region" description="Helical" evidence="10">
    <location>
        <begin position="188"/>
        <end position="206"/>
    </location>
</feature>
<feature type="transmembrane region" description="Helical" evidence="10">
    <location>
        <begin position="157"/>
        <end position="176"/>
    </location>
</feature>